<keyword evidence="2" id="KW-1133">Transmembrane helix</keyword>
<dbReference type="GO" id="GO:0009272">
    <property type="term" value="P:fungal-type cell wall biogenesis"/>
    <property type="evidence" value="ECO:0007669"/>
    <property type="project" value="TreeGrafter"/>
</dbReference>
<name>A0A0F4YJW6_RASE3</name>
<evidence type="ECO:0000256" key="1">
    <source>
        <dbReference type="SAM" id="MobiDB-lite"/>
    </source>
</evidence>
<feature type="compositionally biased region" description="Low complexity" evidence="1">
    <location>
        <begin position="574"/>
        <end position="583"/>
    </location>
</feature>
<dbReference type="Pfam" id="PF06011">
    <property type="entry name" value="TRP"/>
    <property type="match status" value="1"/>
</dbReference>
<feature type="compositionally biased region" description="Polar residues" evidence="1">
    <location>
        <begin position="631"/>
        <end position="640"/>
    </location>
</feature>
<keyword evidence="2" id="KW-0472">Membrane</keyword>
<dbReference type="STRING" id="1408163.A0A0F4YJW6"/>
<dbReference type="PANTHER" id="PTHR31145:SF7">
    <property type="entry name" value="TRP-LIKE ION CHANNEL"/>
    <property type="match status" value="1"/>
</dbReference>
<comment type="caution">
    <text evidence="4">The sequence shown here is derived from an EMBL/GenBank/DDBJ whole genome shotgun (WGS) entry which is preliminary data.</text>
</comment>
<feature type="transmembrane region" description="Helical" evidence="2">
    <location>
        <begin position="378"/>
        <end position="397"/>
    </location>
</feature>
<dbReference type="AlphaFoldDB" id="A0A0F4YJW6"/>
<protein>
    <recommendedName>
        <fullName evidence="3">TRP C-terminal domain-containing protein</fullName>
    </recommendedName>
</protein>
<keyword evidence="5" id="KW-1185">Reference proteome</keyword>
<accession>A0A0F4YJW6</accession>
<keyword evidence="2" id="KW-0812">Transmembrane</keyword>
<sequence length="696" mass="77824">NHYAHSLSVLVVFAVFHHIFFTGALSMNWPSVLVAFWANYAWAAGMIYSEKMQNSINQFLGSNKGNISMVGGAAAVGVTDNTLAGGFDISQIYKRDDFSEVHGPSVLDRVQNMIHRRASPDSSTSSPWHGHPVKPGLPLPGNYSGFAGTLAQETIPASNAFMTGLIWFLALIGCVAIAVVLLKLAIEGLARAKVLKEDRWRHFRAHWLRYVASAVLRTVFIGFYMMIFLTLFQFTFGGSAGVKAVAAVVFAALVLGMAGAAGYAFWYRLRSGNFISQPDRLMLKRERLLCLPWFSLHRQSQLSEKDRSLKFVCSLPWWRIAYEDNSERPSVHEDEDYLSKFGWLYARFRRTRWFFFAIWLVYEFVRACFFGAAAGHPLTQVFGILAVEFIALITIVWMRPFEATRLNALMVYLLGFSKVSTVALASAFDPRFNLDRITTTIIGIVIIVIQGVLTIFLLISVVIGAITSYMSLSRYREEERFHPRSWRPMRSKYLAHVEKAALDLPPPPPPEPEEPKAPSFNVYSVQRYPKIEDEDEDNIAQFPHFDPMTDIPEEGEEGEGENENPGRSTPVPQRRSLSVRSSVSYSNLPYGARPVRASWSSRDVAIWNDDQRSGAASPVGGAPLPRRASSRLRQNSSMSLRETAMRPRANSRGTTLPLPRSESPATVAVPEADVIPSLGSHVLDDVKEDSREASAR</sequence>
<dbReference type="EMBL" id="LASV01000459">
    <property type="protein sequence ID" value="KKA18410.1"/>
    <property type="molecule type" value="Genomic_DNA"/>
</dbReference>
<dbReference type="Proteomes" id="UP000053958">
    <property type="component" value="Unassembled WGS sequence"/>
</dbReference>
<evidence type="ECO:0000256" key="2">
    <source>
        <dbReference type="SAM" id="Phobius"/>
    </source>
</evidence>
<evidence type="ECO:0000313" key="4">
    <source>
        <dbReference type="EMBL" id="KKA18410.1"/>
    </source>
</evidence>
<dbReference type="RefSeq" id="XP_013325022.1">
    <property type="nucleotide sequence ID" value="XM_013469568.1"/>
</dbReference>
<dbReference type="InterPro" id="IPR010308">
    <property type="entry name" value="TRP_C"/>
</dbReference>
<dbReference type="InterPro" id="IPR040241">
    <property type="entry name" value="TRP_Flc/Pkd2-like"/>
</dbReference>
<feature type="transmembrane region" description="Helical" evidence="2">
    <location>
        <begin position="440"/>
        <end position="466"/>
    </location>
</feature>
<feature type="transmembrane region" description="Helical" evidence="2">
    <location>
        <begin position="6"/>
        <end position="25"/>
    </location>
</feature>
<feature type="non-terminal residue" evidence="4">
    <location>
        <position position="1"/>
    </location>
</feature>
<evidence type="ECO:0000259" key="3">
    <source>
        <dbReference type="Pfam" id="PF06011"/>
    </source>
</evidence>
<feature type="transmembrane region" description="Helical" evidence="2">
    <location>
        <begin position="353"/>
        <end position="372"/>
    </location>
</feature>
<feature type="transmembrane region" description="Helical" evidence="2">
    <location>
        <begin position="165"/>
        <end position="186"/>
    </location>
</feature>
<evidence type="ECO:0000313" key="5">
    <source>
        <dbReference type="Proteomes" id="UP000053958"/>
    </source>
</evidence>
<feature type="transmembrane region" description="Helical" evidence="2">
    <location>
        <begin position="244"/>
        <end position="266"/>
    </location>
</feature>
<organism evidence="4 5">
    <name type="scientific">Rasamsonia emersonii (strain ATCC 16479 / CBS 393.64 / IMI 116815)</name>
    <dbReference type="NCBI Taxonomy" id="1408163"/>
    <lineage>
        <taxon>Eukaryota</taxon>
        <taxon>Fungi</taxon>
        <taxon>Dikarya</taxon>
        <taxon>Ascomycota</taxon>
        <taxon>Pezizomycotina</taxon>
        <taxon>Eurotiomycetes</taxon>
        <taxon>Eurotiomycetidae</taxon>
        <taxon>Eurotiales</taxon>
        <taxon>Trichocomaceae</taxon>
        <taxon>Rasamsonia</taxon>
    </lineage>
</organism>
<dbReference type="GO" id="GO:0055085">
    <property type="term" value="P:transmembrane transport"/>
    <property type="evidence" value="ECO:0007669"/>
    <property type="project" value="TreeGrafter"/>
</dbReference>
<dbReference type="GeneID" id="25319922"/>
<gene>
    <name evidence="4" type="ORF">T310_7652</name>
</gene>
<feature type="transmembrane region" description="Helical" evidence="2">
    <location>
        <begin position="409"/>
        <end position="428"/>
    </location>
</feature>
<feature type="compositionally biased region" description="Acidic residues" evidence="1">
    <location>
        <begin position="551"/>
        <end position="562"/>
    </location>
</feature>
<feature type="region of interest" description="Disordered" evidence="1">
    <location>
        <begin position="533"/>
        <end position="583"/>
    </location>
</feature>
<proteinExistence type="predicted"/>
<dbReference type="GO" id="GO:0016020">
    <property type="term" value="C:membrane"/>
    <property type="evidence" value="ECO:0007669"/>
    <property type="project" value="TreeGrafter"/>
</dbReference>
<feature type="domain" description="TRP C-terminal" evidence="3">
    <location>
        <begin position="2"/>
        <end position="493"/>
    </location>
</feature>
<dbReference type="PANTHER" id="PTHR31145">
    <property type="entry name" value="INTEGRAL MEMBRANE PROTEIN (AFU_ORTHOLOGUE AFUA_7G01610)"/>
    <property type="match status" value="1"/>
</dbReference>
<dbReference type="OrthoDB" id="5377623at2759"/>
<feature type="region of interest" description="Disordered" evidence="1">
    <location>
        <begin position="501"/>
        <end position="520"/>
    </location>
</feature>
<feature type="region of interest" description="Disordered" evidence="1">
    <location>
        <begin position="611"/>
        <end position="673"/>
    </location>
</feature>
<reference evidence="4 5" key="1">
    <citation type="submission" date="2015-04" db="EMBL/GenBank/DDBJ databases">
        <authorList>
            <person name="Heijne W.H."/>
            <person name="Fedorova N.D."/>
            <person name="Nierman W.C."/>
            <person name="Vollebregt A.W."/>
            <person name="Zhao Z."/>
            <person name="Wu L."/>
            <person name="Kumar M."/>
            <person name="Stam H."/>
            <person name="van den Berg M.A."/>
            <person name="Pel H.J."/>
        </authorList>
    </citation>
    <scope>NUCLEOTIDE SEQUENCE [LARGE SCALE GENOMIC DNA]</scope>
    <source>
        <strain evidence="4 5">CBS 393.64</strain>
    </source>
</reference>
<feature type="transmembrane region" description="Helical" evidence="2">
    <location>
        <begin position="207"/>
        <end position="232"/>
    </location>
</feature>